<evidence type="ECO:0000313" key="1">
    <source>
        <dbReference type="EMBL" id="SDT66608.1"/>
    </source>
</evidence>
<protein>
    <submittedName>
        <fullName evidence="1">Uncharacterized protein</fullName>
    </submittedName>
</protein>
<dbReference type="AlphaFoldDB" id="A0A1H2C7W1"/>
<organism evidence="1 2">
    <name type="scientific">Mucilaginibacter mallensis</name>
    <dbReference type="NCBI Taxonomy" id="652787"/>
    <lineage>
        <taxon>Bacteria</taxon>
        <taxon>Pseudomonadati</taxon>
        <taxon>Bacteroidota</taxon>
        <taxon>Sphingobacteriia</taxon>
        <taxon>Sphingobacteriales</taxon>
        <taxon>Sphingobacteriaceae</taxon>
        <taxon>Mucilaginibacter</taxon>
    </lineage>
</organism>
<sequence>MNYNVRLIDDPGVVTKPNILLFGFEQIRKSPAT</sequence>
<dbReference type="Proteomes" id="UP000199679">
    <property type="component" value="Chromosome I"/>
</dbReference>
<evidence type="ECO:0000313" key="2">
    <source>
        <dbReference type="Proteomes" id="UP000199679"/>
    </source>
</evidence>
<keyword evidence="2" id="KW-1185">Reference proteome</keyword>
<dbReference type="EMBL" id="LT629740">
    <property type="protein sequence ID" value="SDT66608.1"/>
    <property type="molecule type" value="Genomic_DNA"/>
</dbReference>
<accession>A0A1H2C7W1</accession>
<reference evidence="1 2" key="1">
    <citation type="submission" date="2016-10" db="EMBL/GenBank/DDBJ databases">
        <authorList>
            <person name="de Groot N.N."/>
        </authorList>
    </citation>
    <scope>NUCLEOTIDE SEQUENCE [LARGE SCALE GENOMIC DNA]</scope>
    <source>
        <strain evidence="1 2">MP1X4</strain>
    </source>
</reference>
<proteinExistence type="predicted"/>
<name>A0A1H2C7W1_MUCMA</name>
<gene>
    <name evidence="1" type="ORF">SAMN05216490_4717</name>
</gene>